<dbReference type="InterPro" id="IPR007829">
    <property type="entry name" value="TM2"/>
</dbReference>
<evidence type="ECO:0000256" key="4">
    <source>
        <dbReference type="ARBA" id="ARBA00023136"/>
    </source>
</evidence>
<dbReference type="Pfam" id="PF05154">
    <property type="entry name" value="TM2"/>
    <property type="match status" value="1"/>
</dbReference>
<keyword evidence="4 5" id="KW-0472">Membrane</keyword>
<keyword evidence="8" id="KW-1185">Reference proteome</keyword>
<evidence type="ECO:0000259" key="6">
    <source>
        <dbReference type="Pfam" id="PF05154"/>
    </source>
</evidence>
<name>A0ABP3T666_9SPHN</name>
<comment type="caution">
    <text evidence="7">The sequence shown here is derived from an EMBL/GenBank/DDBJ whole genome shotgun (WGS) entry which is preliminary data.</text>
</comment>
<feature type="transmembrane region" description="Helical" evidence="5">
    <location>
        <begin position="108"/>
        <end position="130"/>
    </location>
</feature>
<comment type="subcellular location">
    <subcellularLocation>
        <location evidence="1">Membrane</location>
        <topology evidence="1">Multi-pass membrane protein</topology>
    </subcellularLocation>
</comment>
<evidence type="ECO:0000256" key="1">
    <source>
        <dbReference type="ARBA" id="ARBA00004141"/>
    </source>
</evidence>
<feature type="transmembrane region" description="Helical" evidence="5">
    <location>
        <begin position="83"/>
        <end position="102"/>
    </location>
</feature>
<dbReference type="RefSeq" id="WP_163956935.1">
    <property type="nucleotide sequence ID" value="NZ_BAAAES010000008.1"/>
</dbReference>
<sequence>MRGQVLGVDTRTGEGLVAGDDGNRYRFTPEDWAQRGEPAIGIKVDFEASGERALSVFPMPDTAGHRPVVAPPPHVPANDRSKIVAALLAFFLGTLGIHRFYLGRTGSGIAMLVLSITVIGLLVTGPWALIDMVRYLVMSDEEFALRYRRKG</sequence>
<evidence type="ECO:0000313" key="8">
    <source>
        <dbReference type="Proteomes" id="UP001500238"/>
    </source>
</evidence>
<reference evidence="8" key="1">
    <citation type="journal article" date="2019" name="Int. J. Syst. Evol. Microbiol.">
        <title>The Global Catalogue of Microorganisms (GCM) 10K type strain sequencing project: providing services to taxonomists for standard genome sequencing and annotation.</title>
        <authorList>
            <consortium name="The Broad Institute Genomics Platform"/>
            <consortium name="The Broad Institute Genome Sequencing Center for Infectious Disease"/>
            <person name="Wu L."/>
            <person name="Ma J."/>
        </authorList>
    </citation>
    <scope>NUCLEOTIDE SEQUENCE [LARGE SCALE GENOMIC DNA]</scope>
    <source>
        <strain evidence="8">JCM 14603</strain>
    </source>
</reference>
<keyword evidence="2 5" id="KW-0812">Transmembrane</keyword>
<evidence type="ECO:0000256" key="3">
    <source>
        <dbReference type="ARBA" id="ARBA00022989"/>
    </source>
</evidence>
<proteinExistence type="predicted"/>
<evidence type="ECO:0000313" key="7">
    <source>
        <dbReference type="EMBL" id="GAA0670643.1"/>
    </source>
</evidence>
<protein>
    <recommendedName>
        <fullName evidence="6">TM2 domain-containing protein</fullName>
    </recommendedName>
</protein>
<dbReference type="Proteomes" id="UP001500238">
    <property type="component" value="Unassembled WGS sequence"/>
</dbReference>
<organism evidence="7 8">
    <name type="scientific">Sphingomonas insulae</name>
    <dbReference type="NCBI Taxonomy" id="424800"/>
    <lineage>
        <taxon>Bacteria</taxon>
        <taxon>Pseudomonadati</taxon>
        <taxon>Pseudomonadota</taxon>
        <taxon>Alphaproteobacteria</taxon>
        <taxon>Sphingomonadales</taxon>
        <taxon>Sphingomonadaceae</taxon>
        <taxon>Sphingomonas</taxon>
    </lineage>
</organism>
<keyword evidence="3 5" id="KW-1133">Transmembrane helix</keyword>
<accession>A0ABP3T666</accession>
<gene>
    <name evidence="7" type="ORF">GCM10009102_21770</name>
</gene>
<evidence type="ECO:0000256" key="2">
    <source>
        <dbReference type="ARBA" id="ARBA00022692"/>
    </source>
</evidence>
<feature type="domain" description="TM2" evidence="6">
    <location>
        <begin position="79"/>
        <end position="132"/>
    </location>
</feature>
<evidence type="ECO:0000256" key="5">
    <source>
        <dbReference type="SAM" id="Phobius"/>
    </source>
</evidence>
<dbReference type="EMBL" id="BAAAES010000008">
    <property type="protein sequence ID" value="GAA0670643.1"/>
    <property type="molecule type" value="Genomic_DNA"/>
</dbReference>